<proteinExistence type="predicted"/>
<feature type="region of interest" description="Disordered" evidence="1">
    <location>
        <begin position="29"/>
        <end position="112"/>
    </location>
</feature>
<evidence type="ECO:0000313" key="3">
    <source>
        <dbReference type="WBParaSite" id="nRc.2.0.1.t36916-RA"/>
    </source>
</evidence>
<dbReference type="WBParaSite" id="nRc.2.0.1.t36916-RA">
    <property type="protein sequence ID" value="nRc.2.0.1.t36916-RA"/>
    <property type="gene ID" value="nRc.2.0.1.g36916"/>
</dbReference>
<accession>A0A915KG20</accession>
<organism evidence="2 3">
    <name type="scientific">Romanomermis culicivorax</name>
    <name type="common">Nematode worm</name>
    <dbReference type="NCBI Taxonomy" id="13658"/>
    <lineage>
        <taxon>Eukaryota</taxon>
        <taxon>Metazoa</taxon>
        <taxon>Ecdysozoa</taxon>
        <taxon>Nematoda</taxon>
        <taxon>Enoplea</taxon>
        <taxon>Dorylaimia</taxon>
        <taxon>Mermithida</taxon>
        <taxon>Mermithoidea</taxon>
        <taxon>Mermithidae</taxon>
        <taxon>Romanomermis</taxon>
    </lineage>
</organism>
<feature type="compositionally biased region" description="Polar residues" evidence="1">
    <location>
        <begin position="74"/>
        <end position="94"/>
    </location>
</feature>
<feature type="compositionally biased region" description="Polar residues" evidence="1">
    <location>
        <begin position="33"/>
        <end position="45"/>
    </location>
</feature>
<reference evidence="3" key="1">
    <citation type="submission" date="2022-11" db="UniProtKB">
        <authorList>
            <consortium name="WormBaseParasite"/>
        </authorList>
    </citation>
    <scope>IDENTIFICATION</scope>
</reference>
<evidence type="ECO:0000313" key="2">
    <source>
        <dbReference type="Proteomes" id="UP000887565"/>
    </source>
</evidence>
<dbReference type="AlphaFoldDB" id="A0A915KG20"/>
<evidence type="ECO:0000256" key="1">
    <source>
        <dbReference type="SAM" id="MobiDB-lite"/>
    </source>
</evidence>
<name>A0A915KG20_ROMCU</name>
<protein>
    <submittedName>
        <fullName evidence="3">Uncharacterized protein</fullName>
    </submittedName>
</protein>
<sequence>MIAEGMSERFIRQLAKEKIKCCVQLSKAHQHRQASQEQPTETPITGSEKDAYDTKEETTTPDATTTRQLKSETSKSQTMSDTPTTSALTYSQMQTVSKTSKKVTTKSGKSTSVPTSYTATYKKFYSKQPGSMLVKPHFESKEKLIKNVKLNVVARLSREATQYVTSSQLAETLIDYWEWQREQRRM</sequence>
<feature type="compositionally biased region" description="Basic and acidic residues" evidence="1">
    <location>
        <begin position="47"/>
        <end position="58"/>
    </location>
</feature>
<dbReference type="Proteomes" id="UP000887565">
    <property type="component" value="Unplaced"/>
</dbReference>
<keyword evidence="2" id="KW-1185">Reference proteome</keyword>